<accession>A0ABV5ZX67</accession>
<keyword evidence="3" id="KW-0812">Transmembrane</keyword>
<organism evidence="9 10">
    <name type="scientific">Allokutzneria oryzae</name>
    <dbReference type="NCBI Taxonomy" id="1378989"/>
    <lineage>
        <taxon>Bacteria</taxon>
        <taxon>Bacillati</taxon>
        <taxon>Actinomycetota</taxon>
        <taxon>Actinomycetes</taxon>
        <taxon>Pseudonocardiales</taxon>
        <taxon>Pseudonocardiaceae</taxon>
        <taxon>Allokutzneria</taxon>
    </lineage>
</organism>
<comment type="subcellular location">
    <subcellularLocation>
        <location evidence="1">Membrane</location>
        <topology evidence="1">Single-pass membrane protein</topology>
    </subcellularLocation>
</comment>
<evidence type="ECO:0000256" key="6">
    <source>
        <dbReference type="ARBA" id="ARBA00023010"/>
    </source>
</evidence>
<dbReference type="InterPro" id="IPR003369">
    <property type="entry name" value="TatA/B/E"/>
</dbReference>
<keyword evidence="2" id="KW-0813">Transport</keyword>
<feature type="region of interest" description="Disordered" evidence="8">
    <location>
        <begin position="77"/>
        <end position="129"/>
    </location>
</feature>
<reference evidence="9 10" key="1">
    <citation type="submission" date="2024-09" db="EMBL/GenBank/DDBJ databases">
        <authorList>
            <person name="Sun Q."/>
            <person name="Mori K."/>
        </authorList>
    </citation>
    <scope>NUCLEOTIDE SEQUENCE [LARGE SCALE GENOMIC DNA]</scope>
    <source>
        <strain evidence="9 10">TBRC 7907</strain>
    </source>
</reference>
<evidence type="ECO:0000256" key="5">
    <source>
        <dbReference type="ARBA" id="ARBA00022989"/>
    </source>
</evidence>
<keyword evidence="4" id="KW-0653">Protein transport</keyword>
<evidence type="ECO:0000313" key="10">
    <source>
        <dbReference type="Proteomes" id="UP001589693"/>
    </source>
</evidence>
<keyword evidence="5" id="KW-1133">Transmembrane helix</keyword>
<keyword evidence="6" id="KW-0811">Translocation</keyword>
<evidence type="ECO:0000256" key="2">
    <source>
        <dbReference type="ARBA" id="ARBA00022448"/>
    </source>
</evidence>
<protein>
    <submittedName>
        <fullName evidence="9">Twin-arginine translocase TatA/TatE family subunit</fullName>
    </submittedName>
</protein>
<evidence type="ECO:0000256" key="4">
    <source>
        <dbReference type="ARBA" id="ARBA00022927"/>
    </source>
</evidence>
<dbReference type="Proteomes" id="UP001589693">
    <property type="component" value="Unassembled WGS sequence"/>
</dbReference>
<evidence type="ECO:0000256" key="7">
    <source>
        <dbReference type="ARBA" id="ARBA00023136"/>
    </source>
</evidence>
<gene>
    <name evidence="9" type="ORF">ACFFQA_16245</name>
</gene>
<proteinExistence type="predicted"/>
<sequence length="129" mass="14258">MSFDHLLILLVAALFILGPERLPEAASWLARTVSTMRGYVVSAQQQLRAEAGQEFEELRKPLQELRSLSGLSPRAMLDSDVFDDHDVRSGNGTRSPTSERHNRPEVATAPRAAQPLQPGQRPPFDPDAT</sequence>
<evidence type="ECO:0000313" key="9">
    <source>
        <dbReference type="EMBL" id="MFB9905486.1"/>
    </source>
</evidence>
<dbReference type="EMBL" id="JBHLZU010000012">
    <property type="protein sequence ID" value="MFB9905486.1"/>
    <property type="molecule type" value="Genomic_DNA"/>
</dbReference>
<feature type="compositionally biased region" description="Pro residues" evidence="8">
    <location>
        <begin position="120"/>
        <end position="129"/>
    </location>
</feature>
<keyword evidence="10" id="KW-1185">Reference proteome</keyword>
<evidence type="ECO:0000256" key="3">
    <source>
        <dbReference type="ARBA" id="ARBA00022692"/>
    </source>
</evidence>
<dbReference type="Pfam" id="PF02416">
    <property type="entry name" value="TatA_B_E"/>
    <property type="match status" value="1"/>
</dbReference>
<dbReference type="RefSeq" id="WP_377852785.1">
    <property type="nucleotide sequence ID" value="NZ_JBHLZU010000012.1"/>
</dbReference>
<comment type="caution">
    <text evidence="9">The sequence shown here is derived from an EMBL/GenBank/DDBJ whole genome shotgun (WGS) entry which is preliminary data.</text>
</comment>
<evidence type="ECO:0000256" key="8">
    <source>
        <dbReference type="SAM" id="MobiDB-lite"/>
    </source>
</evidence>
<name>A0ABV5ZX67_9PSEU</name>
<keyword evidence="7" id="KW-0472">Membrane</keyword>
<evidence type="ECO:0000256" key="1">
    <source>
        <dbReference type="ARBA" id="ARBA00004167"/>
    </source>
</evidence>
<dbReference type="Gene3D" id="1.20.5.3310">
    <property type="match status" value="1"/>
</dbReference>